<sequence>MMALWAGLLSDGGASPAGSENVVMRGQCELTMFGLVALVATYLALRPRHLRCANRVCLVWPPVQG</sequence>
<name>A0A2W2CPX6_9ACTN</name>
<evidence type="ECO:0000256" key="1">
    <source>
        <dbReference type="SAM" id="Phobius"/>
    </source>
</evidence>
<evidence type="ECO:0000313" key="3">
    <source>
        <dbReference type="Proteomes" id="UP000248749"/>
    </source>
</evidence>
<evidence type="ECO:0000313" key="2">
    <source>
        <dbReference type="EMBL" id="PZG01526.1"/>
    </source>
</evidence>
<comment type="caution">
    <text evidence="2">The sequence shown here is derived from an EMBL/GenBank/DDBJ whole genome shotgun (WGS) entry which is preliminary data.</text>
</comment>
<reference evidence="2 3" key="1">
    <citation type="submission" date="2018-01" db="EMBL/GenBank/DDBJ databases">
        <title>Draft genome sequence of Salinispora sp. 13K206.</title>
        <authorList>
            <person name="Sahin N."/>
            <person name="Saygin H."/>
            <person name="Ay H."/>
        </authorList>
    </citation>
    <scope>NUCLEOTIDE SEQUENCE [LARGE SCALE GENOMIC DNA]</scope>
    <source>
        <strain evidence="2 3">13K206</strain>
    </source>
</reference>
<keyword evidence="1" id="KW-1133">Transmembrane helix</keyword>
<keyword evidence="1" id="KW-0812">Transmembrane</keyword>
<dbReference type="AlphaFoldDB" id="A0A2W2CPX6"/>
<organism evidence="2 3">
    <name type="scientific">Micromonospora deserti</name>
    <dbReference type="NCBI Taxonomy" id="2070366"/>
    <lineage>
        <taxon>Bacteria</taxon>
        <taxon>Bacillati</taxon>
        <taxon>Actinomycetota</taxon>
        <taxon>Actinomycetes</taxon>
        <taxon>Micromonosporales</taxon>
        <taxon>Micromonosporaceae</taxon>
        <taxon>Micromonospora</taxon>
    </lineage>
</organism>
<dbReference type="EMBL" id="POUB01000027">
    <property type="protein sequence ID" value="PZG01526.1"/>
    <property type="molecule type" value="Genomic_DNA"/>
</dbReference>
<gene>
    <name evidence="2" type="ORF">C1I99_06895</name>
</gene>
<protein>
    <submittedName>
        <fullName evidence="2">Uncharacterized protein</fullName>
    </submittedName>
</protein>
<keyword evidence="1" id="KW-0472">Membrane</keyword>
<proteinExistence type="predicted"/>
<feature type="transmembrane region" description="Helical" evidence="1">
    <location>
        <begin position="29"/>
        <end position="45"/>
    </location>
</feature>
<accession>A0A2W2CPX6</accession>
<dbReference type="Proteomes" id="UP000248749">
    <property type="component" value="Unassembled WGS sequence"/>
</dbReference>
<keyword evidence="3" id="KW-1185">Reference proteome</keyword>